<dbReference type="Gene3D" id="2.40.110.10">
    <property type="entry name" value="Butyryl-CoA Dehydrogenase, subunit A, domain 2"/>
    <property type="match status" value="1"/>
</dbReference>
<accession>A0ABV9ZQE6</accession>
<evidence type="ECO:0000256" key="4">
    <source>
        <dbReference type="ARBA" id="ARBA00022827"/>
    </source>
</evidence>
<keyword evidence="11" id="KW-1185">Reference proteome</keyword>
<dbReference type="InterPro" id="IPR006091">
    <property type="entry name" value="Acyl-CoA_Oxase/DH_mid-dom"/>
</dbReference>
<dbReference type="RefSeq" id="WP_378024833.1">
    <property type="nucleotide sequence ID" value="NZ_JBHSKG010000027.1"/>
</dbReference>
<comment type="similarity">
    <text evidence="2 6">Belongs to the acyl-CoA dehydrogenase family.</text>
</comment>
<dbReference type="Gene3D" id="1.10.540.10">
    <property type="entry name" value="Acyl-CoA dehydrogenase/oxidase, N-terminal domain"/>
    <property type="match status" value="1"/>
</dbReference>
<dbReference type="InterPro" id="IPR013786">
    <property type="entry name" value="AcylCoA_DH/ox_N"/>
</dbReference>
<feature type="domain" description="Acyl-CoA dehydrogenase/oxidase N-terminal" evidence="9">
    <location>
        <begin position="10"/>
        <end position="120"/>
    </location>
</feature>
<evidence type="ECO:0000256" key="3">
    <source>
        <dbReference type="ARBA" id="ARBA00022630"/>
    </source>
</evidence>
<dbReference type="PANTHER" id="PTHR48083:SF1">
    <property type="entry name" value="DEHYDROGENASE, PUTATIVE (AFU_ORTHOLOGUE AFUA_7G06510)-RELATED"/>
    <property type="match status" value="1"/>
</dbReference>
<reference evidence="11" key="1">
    <citation type="journal article" date="2019" name="Int. J. Syst. Evol. Microbiol.">
        <title>The Global Catalogue of Microorganisms (GCM) 10K type strain sequencing project: providing services to taxonomists for standard genome sequencing and annotation.</title>
        <authorList>
            <consortium name="The Broad Institute Genomics Platform"/>
            <consortium name="The Broad Institute Genome Sequencing Center for Infectious Disease"/>
            <person name="Wu L."/>
            <person name="Ma J."/>
        </authorList>
    </citation>
    <scope>NUCLEOTIDE SEQUENCE [LARGE SCALE GENOMIC DNA]</scope>
    <source>
        <strain evidence="11">XZYJ18</strain>
    </source>
</reference>
<evidence type="ECO:0000313" key="11">
    <source>
        <dbReference type="Proteomes" id="UP001596175"/>
    </source>
</evidence>
<feature type="domain" description="Acyl-CoA dehydrogenase/oxidase C-terminal" evidence="7">
    <location>
        <begin position="234"/>
        <end position="385"/>
    </location>
</feature>
<gene>
    <name evidence="10" type="ORF">ACFPK1_31140</name>
</gene>
<sequence length="393" mass="41399">MNTSLIVPETDERAALRKAVTGLVGRYGHEYFVARARAHEEPAALWKDLGANGFLGVHLPESYGGGGGTLGDFSVVVEAASAAGCPLLMTVISPAICGTILARHASDEMNRRWLPGIADGSLKMAFAITEPDAGSNSHEITTTAHQDGDGWRLSGTKYWTSGVDEADAILVVARSGTAAPTGTRRPLSLFVVPTDSPGLTWQPIEAALVQPEHQFTVWFDDVPLGPEALIGDDGNGLRQVFSGLNPERITAASISNGISLYALAKAATYATQRTVWKGVPIGAHQGVAHPLAEAYIGVAQARLMTSRAAELFDAGADSSHTAEASNIAKFAAADASLRALDQAMQTHGGNGLALEYGLADLWFLARMLKTAPVSREMVLNFVAQHSLGLPSSY</sequence>
<keyword evidence="3 6" id="KW-0285">Flavoprotein</keyword>
<evidence type="ECO:0000259" key="7">
    <source>
        <dbReference type="Pfam" id="PF00441"/>
    </source>
</evidence>
<dbReference type="InterPro" id="IPR046373">
    <property type="entry name" value="Acyl-CoA_Oxase/DH_mid-dom_sf"/>
</dbReference>
<organism evidence="10 11">
    <name type="scientific">Actinomycetospora rhizophila</name>
    <dbReference type="NCBI Taxonomy" id="1416876"/>
    <lineage>
        <taxon>Bacteria</taxon>
        <taxon>Bacillati</taxon>
        <taxon>Actinomycetota</taxon>
        <taxon>Actinomycetes</taxon>
        <taxon>Pseudonocardiales</taxon>
        <taxon>Pseudonocardiaceae</taxon>
        <taxon>Actinomycetospora</taxon>
    </lineage>
</organism>
<dbReference type="PIRSF" id="PIRSF016578">
    <property type="entry name" value="HsaA"/>
    <property type="match status" value="1"/>
</dbReference>
<evidence type="ECO:0000256" key="2">
    <source>
        <dbReference type="ARBA" id="ARBA00009347"/>
    </source>
</evidence>
<dbReference type="Gene3D" id="1.20.140.10">
    <property type="entry name" value="Butyryl-CoA Dehydrogenase, subunit A, domain 3"/>
    <property type="match status" value="1"/>
</dbReference>
<dbReference type="Pfam" id="PF02770">
    <property type="entry name" value="Acyl-CoA_dh_M"/>
    <property type="match status" value="1"/>
</dbReference>
<dbReference type="InterPro" id="IPR050741">
    <property type="entry name" value="Acyl-CoA_dehydrogenase"/>
</dbReference>
<comment type="cofactor">
    <cofactor evidence="1 6">
        <name>FAD</name>
        <dbReference type="ChEBI" id="CHEBI:57692"/>
    </cofactor>
</comment>
<dbReference type="InterPro" id="IPR009100">
    <property type="entry name" value="AcylCoA_DH/oxidase_NM_dom_sf"/>
</dbReference>
<evidence type="ECO:0000256" key="1">
    <source>
        <dbReference type="ARBA" id="ARBA00001974"/>
    </source>
</evidence>
<dbReference type="CDD" id="cd00567">
    <property type="entry name" value="ACAD"/>
    <property type="match status" value="1"/>
</dbReference>
<keyword evidence="4 6" id="KW-0274">FAD</keyword>
<dbReference type="InterPro" id="IPR009075">
    <property type="entry name" value="AcylCo_DH/oxidase_C"/>
</dbReference>
<dbReference type="Pfam" id="PF00441">
    <property type="entry name" value="Acyl-CoA_dh_1"/>
    <property type="match status" value="1"/>
</dbReference>
<dbReference type="GO" id="GO:0016491">
    <property type="term" value="F:oxidoreductase activity"/>
    <property type="evidence" value="ECO:0007669"/>
    <property type="project" value="UniProtKB-KW"/>
</dbReference>
<evidence type="ECO:0000259" key="8">
    <source>
        <dbReference type="Pfam" id="PF02770"/>
    </source>
</evidence>
<evidence type="ECO:0000259" key="9">
    <source>
        <dbReference type="Pfam" id="PF02771"/>
    </source>
</evidence>
<dbReference type="EMBL" id="JBHSKG010000027">
    <property type="protein sequence ID" value="MFC5142719.1"/>
    <property type="molecule type" value="Genomic_DNA"/>
</dbReference>
<dbReference type="Pfam" id="PF02771">
    <property type="entry name" value="Acyl-CoA_dh_N"/>
    <property type="match status" value="1"/>
</dbReference>
<dbReference type="SUPFAM" id="SSF47203">
    <property type="entry name" value="Acyl-CoA dehydrogenase C-terminal domain-like"/>
    <property type="match status" value="1"/>
</dbReference>
<protein>
    <submittedName>
        <fullName evidence="10">Acyl-CoA dehydrogenase family protein</fullName>
        <ecNumber evidence="10">1.-.-.-</ecNumber>
    </submittedName>
</protein>
<dbReference type="InterPro" id="IPR036250">
    <property type="entry name" value="AcylCo_DH-like_C"/>
</dbReference>
<dbReference type="Proteomes" id="UP001596175">
    <property type="component" value="Unassembled WGS sequence"/>
</dbReference>
<dbReference type="PANTHER" id="PTHR48083">
    <property type="entry name" value="MEDIUM-CHAIN SPECIFIC ACYL-COA DEHYDROGENASE, MITOCHONDRIAL-RELATED"/>
    <property type="match status" value="1"/>
</dbReference>
<evidence type="ECO:0000256" key="6">
    <source>
        <dbReference type="RuleBase" id="RU362125"/>
    </source>
</evidence>
<comment type="caution">
    <text evidence="10">The sequence shown here is derived from an EMBL/GenBank/DDBJ whole genome shotgun (WGS) entry which is preliminary data.</text>
</comment>
<evidence type="ECO:0000313" key="10">
    <source>
        <dbReference type="EMBL" id="MFC5142719.1"/>
    </source>
</evidence>
<name>A0ABV9ZQE6_9PSEU</name>
<feature type="domain" description="Acyl-CoA oxidase/dehydrogenase middle" evidence="8">
    <location>
        <begin position="125"/>
        <end position="212"/>
    </location>
</feature>
<dbReference type="InterPro" id="IPR037069">
    <property type="entry name" value="AcylCoA_DH/ox_N_sf"/>
</dbReference>
<dbReference type="EC" id="1.-.-.-" evidence="10"/>
<dbReference type="SUPFAM" id="SSF56645">
    <property type="entry name" value="Acyl-CoA dehydrogenase NM domain-like"/>
    <property type="match status" value="1"/>
</dbReference>
<evidence type="ECO:0000256" key="5">
    <source>
        <dbReference type="ARBA" id="ARBA00023002"/>
    </source>
</evidence>
<keyword evidence="5 6" id="KW-0560">Oxidoreductase</keyword>
<proteinExistence type="inferred from homology"/>